<protein>
    <submittedName>
        <fullName evidence="1">Uncharacterized protein</fullName>
    </submittedName>
</protein>
<comment type="caution">
    <text evidence="1">The sequence shown here is derived from an EMBL/GenBank/DDBJ whole genome shotgun (WGS) entry which is preliminary data.</text>
</comment>
<accession>A0A656YUI4</accession>
<name>A0A656YUI4_9EURY</name>
<dbReference type="Proteomes" id="UP000070257">
    <property type="component" value="Unassembled WGS sequence"/>
</dbReference>
<proteinExistence type="predicted"/>
<dbReference type="AlphaFoldDB" id="A0A656YUI4"/>
<sequence length="64" mass="7688">MGFLAKFFVKEHWKDFTIEKFEESLDKKKGRLKGLKALMVDTVPGFEEEKQYIMQKFNKNQENN</sequence>
<evidence type="ECO:0000313" key="2">
    <source>
        <dbReference type="Proteomes" id="UP000070257"/>
    </source>
</evidence>
<organism evidence="1 2">
    <name type="scientific">candidate division MSBL1 archaeon SCGC-AAA259J03</name>
    <dbReference type="NCBI Taxonomy" id="1698269"/>
    <lineage>
        <taxon>Archaea</taxon>
        <taxon>Methanobacteriati</taxon>
        <taxon>Methanobacteriota</taxon>
        <taxon>candidate division MSBL1</taxon>
    </lineage>
</organism>
<gene>
    <name evidence="1" type="ORF">AKJ39_05200</name>
</gene>
<reference evidence="1 2" key="1">
    <citation type="journal article" date="2016" name="Sci. Rep.">
        <title>Metabolic traits of an uncultured archaeal lineage -MSBL1- from brine pools of the Red Sea.</title>
        <authorList>
            <person name="Mwirichia R."/>
            <person name="Alam I."/>
            <person name="Rashid M."/>
            <person name="Vinu M."/>
            <person name="Ba-Alawi W."/>
            <person name="Anthony Kamau A."/>
            <person name="Kamanda Ngugi D."/>
            <person name="Goker M."/>
            <person name="Klenk H.P."/>
            <person name="Bajic V."/>
            <person name="Stingl U."/>
        </authorList>
    </citation>
    <scope>NUCLEOTIDE SEQUENCE [LARGE SCALE GENOMIC DNA]</scope>
    <source>
        <strain evidence="1">SCGC-AAA259J03</strain>
    </source>
</reference>
<keyword evidence="2" id="KW-1185">Reference proteome</keyword>
<dbReference type="EMBL" id="LHXT01000139">
    <property type="protein sequence ID" value="KXA96010.1"/>
    <property type="molecule type" value="Genomic_DNA"/>
</dbReference>
<evidence type="ECO:0000313" key="1">
    <source>
        <dbReference type="EMBL" id="KXA96010.1"/>
    </source>
</evidence>